<keyword evidence="1" id="KW-0472">Membrane</keyword>
<evidence type="ECO:0000313" key="3">
    <source>
        <dbReference type="Proteomes" id="UP000015993"/>
    </source>
</evidence>
<dbReference type="eggNOG" id="ENOG5033PXS">
    <property type="taxonomic scope" value="Bacteria"/>
</dbReference>
<keyword evidence="1" id="KW-0812">Transmembrane</keyword>
<accession>G5GE21</accession>
<dbReference type="AlphaFoldDB" id="G5GE21"/>
<comment type="caution">
    <text evidence="2">The sequence shown here is derived from an EMBL/GenBank/DDBJ whole genome shotgun (WGS) entry which is preliminary data.</text>
</comment>
<sequence length="542" mass="59720">MRKKTLVNQNNKQIETMKVNKIYLNLLTVGMLSFMAGCAGDENIDRTEGKETDNSSELTAFSSVSSNRLMKYAPRTSMGGHQYLTGSDFYWEPGDQIYVKDDNNALQKSSMTNISATQPTARFQVPGAYTAQNSYEVYYTGAAAGATSNKVSISTAQLQTAPNNAKHIGVSGDCGTATATRMGDHFEFMLDHKATYLCFLPRVTNAALGKNVFLTKIVVKSDNAIAGDYTLSMAGLSSAPTANAATEITLTTQGPTLPNGFPLSNTVTSVATNAAYMVIAPGTHTLTVDYYMKDPVTNIEGAVTKILSAKNFEANKVYDITADLTVRNYDGSRYYMWDAKKQYWEGHEWNKGGNQPILSTQLAGSYAQNNTDPRWYNESATANGIKNDATTPLFQTYPNINEMVWYASKGDPRWDGVQLWSLMSHLYKGGIWLKKKDYISGFNANTAPDGTDWRIGVTTSGQWHTSNTLPSSADASKYFYLPALGHFTNGLLYYVSSIGRYWTSSANPGSSGFAYHLYFDHINNITCGGNYRYNGYWSQPFE</sequence>
<name>G5GE21_9BACT</name>
<dbReference type="HOGENOM" id="CLU_035806_0_0_10"/>
<proteinExistence type="predicted"/>
<dbReference type="EMBL" id="ACZK01000034">
    <property type="protein sequence ID" value="EHG21194.1"/>
    <property type="molecule type" value="Genomic_DNA"/>
</dbReference>
<organism evidence="2 3">
    <name type="scientific">Alloprevotella rava F0323</name>
    <dbReference type="NCBI Taxonomy" id="679199"/>
    <lineage>
        <taxon>Bacteria</taxon>
        <taxon>Pseudomonadati</taxon>
        <taxon>Bacteroidota</taxon>
        <taxon>Bacteroidia</taxon>
        <taxon>Bacteroidales</taxon>
        <taxon>Prevotellaceae</taxon>
        <taxon>Alloprevotella</taxon>
    </lineage>
</organism>
<gene>
    <name evidence="2" type="ORF">HMPREF9332_01823</name>
</gene>
<evidence type="ECO:0008006" key="4">
    <source>
        <dbReference type="Google" id="ProtNLM"/>
    </source>
</evidence>
<keyword evidence="1" id="KW-1133">Transmembrane helix</keyword>
<protein>
    <recommendedName>
        <fullName evidence="4">Fimbrillin family protein</fullName>
    </recommendedName>
</protein>
<reference evidence="2 3" key="1">
    <citation type="submission" date="2011-08" db="EMBL/GenBank/DDBJ databases">
        <title>The Genome Sequence of Prevotella sp. oral taxon 302 str. F0323.</title>
        <authorList>
            <consortium name="The Broad Institute Genome Sequencing Platform"/>
            <person name="Earl A."/>
            <person name="Ward D."/>
            <person name="Feldgarden M."/>
            <person name="Gevers D."/>
            <person name="Izard J."/>
            <person name="Blanton J.M."/>
            <person name="Baranova O.V."/>
            <person name="Tanner A.C."/>
            <person name="Dewhirst F.E."/>
            <person name="Young S.K."/>
            <person name="Zeng Q."/>
            <person name="Gargeya S."/>
            <person name="Fitzgerald M."/>
            <person name="Haas B."/>
            <person name="Abouelleil A."/>
            <person name="Alvarado L."/>
            <person name="Arachchi H.M."/>
            <person name="Berlin A."/>
            <person name="Brown A."/>
            <person name="Chapman S.B."/>
            <person name="Chen Z."/>
            <person name="Dunbar C."/>
            <person name="Freedman E."/>
            <person name="Gearin G."/>
            <person name="Gellesch M."/>
            <person name="Goldberg J."/>
            <person name="Griggs A."/>
            <person name="Gujja S."/>
            <person name="Heiman D."/>
            <person name="Howarth C."/>
            <person name="Larson L."/>
            <person name="Lui A."/>
            <person name="MacDonald P.J.P."/>
            <person name="Montmayeur A."/>
            <person name="Murphy C."/>
            <person name="Neiman D."/>
            <person name="Pearson M."/>
            <person name="Priest M."/>
            <person name="Roberts A."/>
            <person name="Saif S."/>
            <person name="Shea T."/>
            <person name="Shenoy N."/>
            <person name="Sisk P."/>
            <person name="Stolte C."/>
            <person name="Sykes S."/>
            <person name="Wortman J."/>
            <person name="Nusbaum C."/>
            <person name="Birren B."/>
        </authorList>
    </citation>
    <scope>NUCLEOTIDE SEQUENCE [LARGE SCALE GENOMIC DNA]</scope>
    <source>
        <strain evidence="2 3">F0323</strain>
    </source>
</reference>
<feature type="transmembrane region" description="Helical" evidence="1">
    <location>
        <begin position="21"/>
        <end position="37"/>
    </location>
</feature>
<evidence type="ECO:0000313" key="2">
    <source>
        <dbReference type="EMBL" id="EHG21194.1"/>
    </source>
</evidence>
<dbReference type="PATRIC" id="fig|679199.3.peg.2023"/>
<evidence type="ECO:0000256" key="1">
    <source>
        <dbReference type="SAM" id="Phobius"/>
    </source>
</evidence>
<dbReference type="Proteomes" id="UP000015993">
    <property type="component" value="Unassembled WGS sequence"/>
</dbReference>
<keyword evidence="3" id="KW-1185">Reference proteome</keyword>